<evidence type="ECO:0000313" key="4">
    <source>
        <dbReference type="Proteomes" id="UP001626603"/>
    </source>
</evidence>
<dbReference type="PANTHER" id="PTHR38138:SF1">
    <property type="entry name" value="ARCHAEAL TYPE IV PILIN N-TERMINAL DOMAIN-CONTAINING PROTEIN"/>
    <property type="match status" value="1"/>
</dbReference>
<feature type="domain" description="Archaeal Type IV pilin N-terminal" evidence="2">
    <location>
        <begin position="12"/>
        <end position="90"/>
    </location>
</feature>
<protein>
    <submittedName>
        <fullName evidence="3">Type IV pilin N-terminal domain-containing protein</fullName>
    </submittedName>
</protein>
<evidence type="ECO:0000256" key="1">
    <source>
        <dbReference type="SAM" id="Phobius"/>
    </source>
</evidence>
<reference evidence="3 4" key="1">
    <citation type="submission" date="2023-10" db="EMBL/GenBank/DDBJ databases">
        <title>The complete genome sequence of Methanoculleus palmolei DSM 4273.</title>
        <authorList>
            <person name="Lai S.-J."/>
            <person name="You Y.-T."/>
            <person name="Chen S.-C."/>
        </authorList>
    </citation>
    <scope>NUCLEOTIDE SEQUENCE [LARGE SCALE GENOMIC DNA]</scope>
    <source>
        <strain evidence="3 4">DSM 4273</strain>
    </source>
</reference>
<gene>
    <name evidence="3" type="ORF">R6Y95_05320</name>
</gene>
<dbReference type="InterPro" id="IPR013373">
    <property type="entry name" value="Flagellin/pilin_N_arc"/>
</dbReference>
<keyword evidence="1" id="KW-1133">Transmembrane helix</keyword>
<evidence type="ECO:0000259" key="2">
    <source>
        <dbReference type="Pfam" id="PF07790"/>
    </source>
</evidence>
<dbReference type="Pfam" id="PF07790">
    <property type="entry name" value="Pilin_N"/>
    <property type="match status" value="1"/>
</dbReference>
<feature type="transmembrane region" description="Helical" evidence="1">
    <location>
        <begin position="20"/>
        <end position="41"/>
    </location>
</feature>
<sequence length="203" mass="21491">MSIDNERPDRNDAVSPVIGVMLMLVVTIVIAAVVASFAGTFGETAPKTPSAALDVKIVSDGGPDRDQYIMLIEHLGGDPIQTKDMRVLSYYTPPNGTQTRGDVTSIKNAATISGVKVKIPYLNDPTRGGQGDPKVDFGNFTFVSGDVLTSGTTAGTGSKSGTSMLGFDITDSKYEFGPGSIVEVKIIHIPSQKTIYQGEVYVQ</sequence>
<keyword evidence="1" id="KW-0472">Membrane</keyword>
<name>A0ABD8A5Q7_9EURY</name>
<dbReference type="Proteomes" id="UP001626603">
    <property type="component" value="Chromosome"/>
</dbReference>
<evidence type="ECO:0000313" key="3">
    <source>
        <dbReference type="EMBL" id="WOX54893.1"/>
    </source>
</evidence>
<keyword evidence="1" id="KW-0812">Transmembrane</keyword>
<dbReference type="EMBL" id="CP137641">
    <property type="protein sequence ID" value="WOX54893.1"/>
    <property type="molecule type" value="Genomic_DNA"/>
</dbReference>
<dbReference type="PANTHER" id="PTHR38138">
    <property type="entry name" value="VNG6441H"/>
    <property type="match status" value="1"/>
</dbReference>
<accession>A0ABD8A5Q7</accession>
<dbReference type="InterPro" id="IPR012859">
    <property type="entry name" value="Pilin_N_archaeal"/>
</dbReference>
<dbReference type="NCBIfam" id="TIGR02537">
    <property type="entry name" value="arch_flag_Nterm"/>
    <property type="match status" value="1"/>
</dbReference>
<dbReference type="AlphaFoldDB" id="A0ABD8A5Q7"/>
<keyword evidence="4" id="KW-1185">Reference proteome</keyword>
<organism evidence="3 4">
    <name type="scientific">Methanoculleus palmolei</name>
    <dbReference type="NCBI Taxonomy" id="72612"/>
    <lineage>
        <taxon>Archaea</taxon>
        <taxon>Methanobacteriati</taxon>
        <taxon>Methanobacteriota</taxon>
        <taxon>Stenosarchaea group</taxon>
        <taxon>Methanomicrobia</taxon>
        <taxon>Methanomicrobiales</taxon>
        <taxon>Methanomicrobiaceae</taxon>
        <taxon>Methanoculleus</taxon>
    </lineage>
</organism>
<proteinExistence type="predicted"/>